<dbReference type="AlphaFoldDB" id="K1T9A3"/>
<accession>K1T9A3</accession>
<feature type="non-terminal residue" evidence="4">
    <location>
        <position position="132"/>
    </location>
</feature>
<name>K1T9A3_9ZZZZ</name>
<dbReference type="InterPro" id="IPR012340">
    <property type="entry name" value="NA-bd_OB-fold"/>
</dbReference>
<feature type="domain" description="TRNA-binding" evidence="3">
    <location>
        <begin position="40"/>
        <end position="132"/>
    </location>
</feature>
<dbReference type="SUPFAM" id="SSF50249">
    <property type="entry name" value="Nucleic acid-binding proteins"/>
    <property type="match status" value="1"/>
</dbReference>
<dbReference type="InterPro" id="IPR033714">
    <property type="entry name" value="tRNA_bind_bactPheRS"/>
</dbReference>
<sequence length="132" mass="14493">MILSRKWLNEFVDCSAWADHDFSEAMTLSGSKVETFTDLHKNIQNVVAGRIVEMVRHTNSDHMWVCQVDVGGSEPLQIVTGAQNQKVGDMVPVALDGSLLPDGKEIHAGMLRGELSNGMMCSLKELGLTLHD</sequence>
<protein>
    <submittedName>
        <fullName evidence="4">Phenylalanyl-tRNA synthetase beta subunit</fullName>
        <ecNumber evidence="4">6.1.1.20</ecNumber>
    </submittedName>
</protein>
<dbReference type="PROSITE" id="PS50886">
    <property type="entry name" value="TRBD"/>
    <property type="match status" value="1"/>
</dbReference>
<gene>
    <name evidence="4" type="ORF">LEA_08125</name>
</gene>
<dbReference type="InterPro" id="IPR002547">
    <property type="entry name" value="tRNA-bd_dom"/>
</dbReference>
<dbReference type="CDD" id="cd02796">
    <property type="entry name" value="tRNA_bind_bactPheRS"/>
    <property type="match status" value="1"/>
</dbReference>
<dbReference type="GO" id="GO:0000049">
    <property type="term" value="F:tRNA binding"/>
    <property type="evidence" value="ECO:0007669"/>
    <property type="project" value="UniProtKB-KW"/>
</dbReference>
<evidence type="ECO:0000256" key="1">
    <source>
        <dbReference type="ARBA" id="ARBA00022555"/>
    </source>
</evidence>
<keyword evidence="4" id="KW-0030">Aminoacyl-tRNA synthetase</keyword>
<dbReference type="EMBL" id="AJWY01005388">
    <property type="protein sequence ID" value="EKC69762.1"/>
    <property type="molecule type" value="Genomic_DNA"/>
</dbReference>
<keyword evidence="1" id="KW-0820">tRNA-binding</keyword>
<keyword evidence="4" id="KW-0436">Ligase</keyword>
<evidence type="ECO:0000259" key="3">
    <source>
        <dbReference type="PROSITE" id="PS50886"/>
    </source>
</evidence>
<comment type="caution">
    <text evidence="4">The sequence shown here is derived from an EMBL/GenBank/DDBJ whole genome shotgun (WGS) entry which is preliminary data.</text>
</comment>
<dbReference type="Pfam" id="PF01588">
    <property type="entry name" value="tRNA_bind"/>
    <property type="match status" value="1"/>
</dbReference>
<proteinExistence type="predicted"/>
<dbReference type="Gene3D" id="2.40.50.140">
    <property type="entry name" value="Nucleic acid-binding proteins"/>
    <property type="match status" value="1"/>
</dbReference>
<evidence type="ECO:0000256" key="2">
    <source>
        <dbReference type="ARBA" id="ARBA00022884"/>
    </source>
</evidence>
<evidence type="ECO:0000313" key="4">
    <source>
        <dbReference type="EMBL" id="EKC69762.1"/>
    </source>
</evidence>
<organism evidence="4">
    <name type="scientific">human gut metagenome</name>
    <dbReference type="NCBI Taxonomy" id="408170"/>
    <lineage>
        <taxon>unclassified sequences</taxon>
        <taxon>metagenomes</taxon>
        <taxon>organismal metagenomes</taxon>
    </lineage>
</organism>
<dbReference type="EC" id="6.1.1.20" evidence="4"/>
<keyword evidence="2" id="KW-0694">RNA-binding</keyword>
<dbReference type="GO" id="GO:0004826">
    <property type="term" value="F:phenylalanine-tRNA ligase activity"/>
    <property type="evidence" value="ECO:0007669"/>
    <property type="project" value="UniProtKB-EC"/>
</dbReference>
<reference evidence="4" key="1">
    <citation type="journal article" date="2013" name="Environ. Microbiol.">
        <title>Microbiota from the distal guts of lean and obese adolescents exhibit partial functional redundancy besides clear differences in community structure.</title>
        <authorList>
            <person name="Ferrer M."/>
            <person name="Ruiz A."/>
            <person name="Lanza F."/>
            <person name="Haange S.B."/>
            <person name="Oberbach A."/>
            <person name="Till H."/>
            <person name="Bargiela R."/>
            <person name="Campoy C."/>
            <person name="Segura M.T."/>
            <person name="Richter M."/>
            <person name="von Bergen M."/>
            <person name="Seifert J."/>
            <person name="Suarez A."/>
        </authorList>
    </citation>
    <scope>NUCLEOTIDE SEQUENCE</scope>
</reference>